<dbReference type="Pfam" id="PF13426">
    <property type="entry name" value="PAS_9"/>
    <property type="match status" value="1"/>
</dbReference>
<dbReference type="EMBL" id="JAANER010000001">
    <property type="protein sequence ID" value="KAG9195945.1"/>
    <property type="molecule type" value="Genomic_DNA"/>
</dbReference>
<dbReference type="Gene3D" id="1.10.287.130">
    <property type="match status" value="1"/>
</dbReference>
<dbReference type="NCBIfam" id="TIGR00229">
    <property type="entry name" value="sensory_box"/>
    <property type="match status" value="1"/>
</dbReference>
<dbReference type="CDD" id="cd16922">
    <property type="entry name" value="HATPase_EvgS-ArcB-TorS-like"/>
    <property type="match status" value="1"/>
</dbReference>
<feature type="domain" description="Response regulatory" evidence="6">
    <location>
        <begin position="561"/>
        <end position="677"/>
    </location>
</feature>
<dbReference type="PROSITE" id="PS50112">
    <property type="entry name" value="PAS"/>
    <property type="match status" value="1"/>
</dbReference>
<evidence type="ECO:0000259" key="6">
    <source>
        <dbReference type="PROSITE" id="PS50110"/>
    </source>
</evidence>
<dbReference type="CDD" id="cd00082">
    <property type="entry name" value="HisKA"/>
    <property type="match status" value="1"/>
</dbReference>
<dbReference type="SMART" id="SM00387">
    <property type="entry name" value="HATPase_c"/>
    <property type="match status" value="1"/>
</dbReference>
<dbReference type="Proteomes" id="UP001199106">
    <property type="component" value="Unassembled WGS sequence"/>
</dbReference>
<dbReference type="PROSITE" id="PS50110">
    <property type="entry name" value="RESPONSE_REGULATORY"/>
    <property type="match status" value="1"/>
</dbReference>
<dbReference type="CDD" id="cd00130">
    <property type="entry name" value="PAS"/>
    <property type="match status" value="1"/>
</dbReference>
<dbReference type="SUPFAM" id="SSF47384">
    <property type="entry name" value="Homodimeric domain of signal transducing histidine kinase"/>
    <property type="match status" value="1"/>
</dbReference>
<evidence type="ECO:0000256" key="3">
    <source>
        <dbReference type="PROSITE-ProRule" id="PRU00169"/>
    </source>
</evidence>
<accession>A0AAD4IJT1</accession>
<dbReference type="InterPro" id="IPR036890">
    <property type="entry name" value="HATPase_C_sf"/>
</dbReference>
<keyword evidence="9" id="KW-0418">Kinase</keyword>
<dbReference type="PANTHER" id="PTHR45339:SF1">
    <property type="entry name" value="HYBRID SIGNAL TRANSDUCTION HISTIDINE KINASE J"/>
    <property type="match status" value="1"/>
</dbReference>
<dbReference type="PROSITE" id="PS50109">
    <property type="entry name" value="HIS_KIN"/>
    <property type="match status" value="1"/>
</dbReference>
<dbReference type="Pfam" id="PF00512">
    <property type="entry name" value="HisKA"/>
    <property type="match status" value="1"/>
</dbReference>
<organism evidence="9 10">
    <name type="scientific">Alternaria panax</name>
    <dbReference type="NCBI Taxonomy" id="48097"/>
    <lineage>
        <taxon>Eukaryota</taxon>
        <taxon>Fungi</taxon>
        <taxon>Dikarya</taxon>
        <taxon>Ascomycota</taxon>
        <taxon>Pezizomycotina</taxon>
        <taxon>Dothideomycetes</taxon>
        <taxon>Pleosporomycetidae</taxon>
        <taxon>Pleosporales</taxon>
        <taxon>Pleosporineae</taxon>
        <taxon>Pleosporaceae</taxon>
        <taxon>Alternaria</taxon>
        <taxon>Alternaria sect. Panax</taxon>
    </lineage>
</organism>
<dbReference type="Pfam" id="PF02518">
    <property type="entry name" value="HATPase_c"/>
    <property type="match status" value="1"/>
</dbReference>
<evidence type="ECO:0000259" key="7">
    <source>
        <dbReference type="PROSITE" id="PS50112"/>
    </source>
</evidence>
<dbReference type="GO" id="GO:0000155">
    <property type="term" value="F:phosphorelay sensor kinase activity"/>
    <property type="evidence" value="ECO:0007669"/>
    <property type="project" value="InterPro"/>
</dbReference>
<dbReference type="SMART" id="SM00388">
    <property type="entry name" value="HisKA"/>
    <property type="match status" value="1"/>
</dbReference>
<keyword evidence="9" id="KW-0808">Transferase</keyword>
<evidence type="ECO:0000259" key="5">
    <source>
        <dbReference type="PROSITE" id="PS50109"/>
    </source>
</evidence>
<dbReference type="InterPro" id="IPR003661">
    <property type="entry name" value="HisK_dim/P_dom"/>
</dbReference>
<dbReference type="InterPro" id="IPR004358">
    <property type="entry name" value="Sig_transdc_His_kin-like_C"/>
</dbReference>
<feature type="domain" description="PAS" evidence="7">
    <location>
        <begin position="176"/>
        <end position="233"/>
    </location>
</feature>
<evidence type="ECO:0000256" key="1">
    <source>
        <dbReference type="ARBA" id="ARBA00022553"/>
    </source>
</evidence>
<dbReference type="AlphaFoldDB" id="A0AAD4IJT1"/>
<dbReference type="InterPro" id="IPR003594">
    <property type="entry name" value="HATPase_dom"/>
</dbReference>
<dbReference type="InterPro" id="IPR011006">
    <property type="entry name" value="CheY-like_superfamily"/>
</dbReference>
<dbReference type="Pfam" id="PF00072">
    <property type="entry name" value="Response_reg"/>
    <property type="match status" value="1"/>
</dbReference>
<dbReference type="InterPro" id="IPR005467">
    <property type="entry name" value="His_kinase_dom"/>
</dbReference>
<evidence type="ECO:0000256" key="2">
    <source>
        <dbReference type="ARBA" id="ARBA00023012"/>
    </source>
</evidence>
<feature type="domain" description="Histidine kinase" evidence="5">
    <location>
        <begin position="301"/>
        <end position="522"/>
    </location>
</feature>
<dbReference type="Gene3D" id="3.30.450.20">
    <property type="entry name" value="PAS domain"/>
    <property type="match status" value="1"/>
</dbReference>
<dbReference type="InterPro" id="IPR000014">
    <property type="entry name" value="PAS"/>
</dbReference>
<proteinExistence type="predicted"/>
<dbReference type="PROSITE" id="PS50113">
    <property type="entry name" value="PAC"/>
    <property type="match status" value="1"/>
</dbReference>
<protein>
    <submittedName>
        <fullName evidence="9">Osomolarity two-component system, sensor histidine kinase TcsA</fullName>
        <ecNumber evidence="9">2.7.13.3</ecNumber>
    </submittedName>
</protein>
<gene>
    <name evidence="9" type="ORF">G6011_01066</name>
</gene>
<keyword evidence="1 3" id="KW-0597">Phosphoprotein</keyword>
<evidence type="ECO:0000259" key="8">
    <source>
        <dbReference type="PROSITE" id="PS50113"/>
    </source>
</evidence>
<dbReference type="SMART" id="SM00091">
    <property type="entry name" value="PAS"/>
    <property type="match status" value="1"/>
</dbReference>
<dbReference type="InterPro" id="IPR000700">
    <property type="entry name" value="PAS-assoc_C"/>
</dbReference>
<dbReference type="PRINTS" id="PR00344">
    <property type="entry name" value="BCTRLSENSOR"/>
</dbReference>
<evidence type="ECO:0000313" key="10">
    <source>
        <dbReference type="Proteomes" id="UP001199106"/>
    </source>
</evidence>
<keyword evidence="2" id="KW-0902">Two-component regulatory system</keyword>
<dbReference type="FunFam" id="3.30.565.10:FF:000010">
    <property type="entry name" value="Sensor histidine kinase RcsC"/>
    <property type="match status" value="1"/>
</dbReference>
<dbReference type="SUPFAM" id="SSF52172">
    <property type="entry name" value="CheY-like"/>
    <property type="match status" value="1"/>
</dbReference>
<dbReference type="SMART" id="SM00448">
    <property type="entry name" value="REC"/>
    <property type="match status" value="1"/>
</dbReference>
<feature type="region of interest" description="Disordered" evidence="4">
    <location>
        <begin position="1"/>
        <end position="22"/>
    </location>
</feature>
<evidence type="ECO:0000313" key="9">
    <source>
        <dbReference type="EMBL" id="KAG9195945.1"/>
    </source>
</evidence>
<feature type="modified residue" description="4-aspartylphosphate" evidence="3">
    <location>
        <position position="612"/>
    </location>
</feature>
<dbReference type="InterPro" id="IPR036097">
    <property type="entry name" value="HisK_dim/P_sf"/>
</dbReference>
<evidence type="ECO:0000256" key="4">
    <source>
        <dbReference type="SAM" id="MobiDB-lite"/>
    </source>
</evidence>
<reference evidence="9" key="1">
    <citation type="submission" date="2021-07" db="EMBL/GenBank/DDBJ databases">
        <title>Genome Resource of American Ginseng Black Spot Pathogen Alternaria panax.</title>
        <authorList>
            <person name="Qiu C."/>
            <person name="Wang W."/>
            <person name="Liu Z."/>
        </authorList>
    </citation>
    <scope>NUCLEOTIDE SEQUENCE</scope>
    <source>
        <strain evidence="9">BNCC115425</strain>
    </source>
</reference>
<comment type="caution">
    <text evidence="9">The sequence shown here is derived from an EMBL/GenBank/DDBJ whole genome shotgun (WGS) entry which is preliminary data.</text>
</comment>
<keyword evidence="10" id="KW-1185">Reference proteome</keyword>
<sequence length="683" mass="75235">MTASVGVLPTPPSPAALDDLPSSRMHDDFAPGSLAYDLIRFTPAPTVILDASLFVRHVSDSYVTVSAASDRVKLIDRHADDIFDITFTIPAFASARELVSTASRSGKSQQTKVVTDTGIAWNLRAVPILRQGTLRCVQMEFLDSTEEHKRQLELRERSYQNETFQLLVATIKDYAIFMLDPTGHVATWNAGAQGFKGYTPSEIIGKHFSTFYSQEDRDNNKPSRELRDALRDGRCKDEGWRFRKDGSKFWANVVITPVYKDNALLGFSKVTRDLTERRKAENSLIAAYEEASKLKSEFLANMSHEIRTPMHGMLSALTLLLDTKLDDNQLELTRIIQESGDVLLQLIDDFLDFSKLASGSFSISNDIISVKDVIQSVFRAHQTCHSPEVKLEIELDDGLPRSAEGDSLRYRQIVQNLLSNATKFTEQGYVRIAARLQKEDQDYFTILTEVIDSGIGVSESGSQSLFTPFTQIDNSTTKRYKGTGLGLSICKSLAELMGGNIGFHPNPEGPGSVFWFTAKLKRCKQLKALDVLQEGMASLKIPSPAVADPMETLKAVAVSKRLLLAEDNIINRKVMTRMLAGLGFEDVDTAPDGKEAVSKASQGPGYDLILMDVNMPIQDGVSATKDIRANGLQMPIVAMTANALKGQADSYIAKGMTGYIAKPVDRTLLIKLLLGCLQQGNAG</sequence>
<dbReference type="Gene3D" id="3.30.565.10">
    <property type="entry name" value="Histidine kinase-like ATPase, C-terminal domain"/>
    <property type="match status" value="1"/>
</dbReference>
<feature type="domain" description="PAC" evidence="8">
    <location>
        <begin position="235"/>
        <end position="286"/>
    </location>
</feature>
<dbReference type="Gene3D" id="3.40.50.2300">
    <property type="match status" value="1"/>
</dbReference>
<name>A0AAD4IJT1_9PLEO</name>
<dbReference type="InterPro" id="IPR035965">
    <property type="entry name" value="PAS-like_dom_sf"/>
</dbReference>
<dbReference type="SUPFAM" id="SSF55785">
    <property type="entry name" value="PYP-like sensor domain (PAS domain)"/>
    <property type="match status" value="1"/>
</dbReference>
<dbReference type="SUPFAM" id="SSF55874">
    <property type="entry name" value="ATPase domain of HSP90 chaperone/DNA topoisomerase II/histidine kinase"/>
    <property type="match status" value="1"/>
</dbReference>
<dbReference type="InterPro" id="IPR001789">
    <property type="entry name" value="Sig_transdc_resp-reg_receiver"/>
</dbReference>
<dbReference type="CDD" id="cd17546">
    <property type="entry name" value="REC_hyHK_CKI1_RcsC-like"/>
    <property type="match status" value="1"/>
</dbReference>
<dbReference type="EC" id="2.7.13.3" evidence="9"/>
<dbReference type="PANTHER" id="PTHR45339">
    <property type="entry name" value="HYBRID SIGNAL TRANSDUCTION HISTIDINE KINASE J"/>
    <property type="match status" value="1"/>
</dbReference>